<proteinExistence type="predicted"/>
<dbReference type="GeneID" id="85318616"/>
<comment type="caution">
    <text evidence="1">The sequence shown here is derived from an EMBL/GenBank/DDBJ whole genome shotgun (WGS) entry which is preliminary data.</text>
</comment>
<name>A0AA39ZTM4_9PEZI</name>
<dbReference type="RefSeq" id="XP_060290173.1">
    <property type="nucleotide sequence ID" value="XM_060435346.1"/>
</dbReference>
<accession>A0AA39ZTM4</accession>
<evidence type="ECO:0000313" key="2">
    <source>
        <dbReference type="Proteomes" id="UP001172101"/>
    </source>
</evidence>
<reference evidence="1" key="1">
    <citation type="submission" date="2023-06" db="EMBL/GenBank/DDBJ databases">
        <title>Genome-scale phylogeny and comparative genomics of the fungal order Sordariales.</title>
        <authorList>
            <consortium name="Lawrence Berkeley National Laboratory"/>
            <person name="Hensen N."/>
            <person name="Bonometti L."/>
            <person name="Westerberg I."/>
            <person name="Brannstrom I.O."/>
            <person name="Guillou S."/>
            <person name="Cros-Aarteil S."/>
            <person name="Calhoun S."/>
            <person name="Haridas S."/>
            <person name="Kuo A."/>
            <person name="Mondo S."/>
            <person name="Pangilinan J."/>
            <person name="Riley R."/>
            <person name="LaButti K."/>
            <person name="Andreopoulos B."/>
            <person name="Lipzen A."/>
            <person name="Chen C."/>
            <person name="Yanf M."/>
            <person name="Daum C."/>
            <person name="Ng V."/>
            <person name="Clum A."/>
            <person name="Steindorff A."/>
            <person name="Ohm R."/>
            <person name="Martin F."/>
            <person name="Silar P."/>
            <person name="Natvig D."/>
            <person name="Lalanne C."/>
            <person name="Gautier V."/>
            <person name="Ament-velasquez S.L."/>
            <person name="Kruys A."/>
            <person name="Hutchinson M.I."/>
            <person name="Powell A.J."/>
            <person name="Barry K."/>
            <person name="Miller A.N."/>
            <person name="Grigoriev I.V."/>
            <person name="Debuchy R."/>
            <person name="Gladieux P."/>
            <person name="Thoren M.H."/>
            <person name="Johannesson H."/>
        </authorList>
    </citation>
    <scope>NUCLEOTIDE SEQUENCE</scope>
    <source>
        <strain evidence="1">SMH2392-1A</strain>
    </source>
</reference>
<gene>
    <name evidence="1" type="ORF">B0T26DRAFT_495277</name>
</gene>
<dbReference type="AlphaFoldDB" id="A0AA39ZTM4"/>
<organism evidence="1 2">
    <name type="scientific">Lasiosphaeria miniovina</name>
    <dbReference type="NCBI Taxonomy" id="1954250"/>
    <lineage>
        <taxon>Eukaryota</taxon>
        <taxon>Fungi</taxon>
        <taxon>Dikarya</taxon>
        <taxon>Ascomycota</taxon>
        <taxon>Pezizomycotina</taxon>
        <taxon>Sordariomycetes</taxon>
        <taxon>Sordariomycetidae</taxon>
        <taxon>Sordariales</taxon>
        <taxon>Lasiosphaeriaceae</taxon>
        <taxon>Lasiosphaeria</taxon>
    </lineage>
</organism>
<protein>
    <submittedName>
        <fullName evidence="1">Uncharacterized protein</fullName>
    </submittedName>
</protein>
<keyword evidence="2" id="KW-1185">Reference proteome</keyword>
<sequence length="105" mass="11216">MLAVRRELTVSFLLCLRVPVKRGLSAEGGTGGSCTVISPCHPCLCVRGCLLGRLRCSFSLLPFLFPCIFKGACRVGCEEGVAYEEVGCEEGVGCEEEIVGLGSWK</sequence>
<dbReference type="EMBL" id="JAUIRO010000008">
    <property type="protein sequence ID" value="KAK0703314.1"/>
    <property type="molecule type" value="Genomic_DNA"/>
</dbReference>
<evidence type="ECO:0000313" key="1">
    <source>
        <dbReference type="EMBL" id="KAK0703314.1"/>
    </source>
</evidence>
<dbReference type="Proteomes" id="UP001172101">
    <property type="component" value="Unassembled WGS sequence"/>
</dbReference>